<keyword evidence="2" id="KW-0808">Transferase</keyword>
<dbReference type="AlphaFoldDB" id="A0A3B1DL16"/>
<feature type="non-terminal residue" evidence="2">
    <location>
        <position position="1"/>
    </location>
</feature>
<gene>
    <name evidence="2" type="ORF">MNBD_UNCLBAC01-2167</name>
</gene>
<dbReference type="GO" id="GO:0003964">
    <property type="term" value="F:RNA-directed DNA polymerase activity"/>
    <property type="evidence" value="ECO:0007669"/>
    <property type="project" value="UniProtKB-KW"/>
</dbReference>
<keyword evidence="2" id="KW-0548">Nucleotidyltransferase</keyword>
<protein>
    <submittedName>
        <fullName evidence="2">Retron-type RNA-directed DNA polymerase</fullName>
        <ecNumber evidence="2">2.7.7.49</ecNumber>
    </submittedName>
</protein>
<evidence type="ECO:0000313" key="2">
    <source>
        <dbReference type="EMBL" id="VAX36698.1"/>
    </source>
</evidence>
<name>A0A3B1DL16_9ZZZZ</name>
<dbReference type="InterPro" id="IPR013597">
    <property type="entry name" value="Mat_intron_G2"/>
</dbReference>
<sequence length="143" mass="17303">LMKKVRLTIKTLRAATPQIVIGQLNPILRGWANYHKHVVSKDIFKKIDHLIFESIWRWSKRRHPNKSAKWVKRKYFTRINNTDWVFCSHPKGEKCRIIFKLGWIPIRRHIQIQSHRNPYDSLDSDYFDKRSKKKKFSGQLDLH</sequence>
<dbReference type="EMBL" id="UOGJ01000108">
    <property type="protein sequence ID" value="VAX36698.1"/>
    <property type="molecule type" value="Genomic_DNA"/>
</dbReference>
<evidence type="ECO:0000259" key="1">
    <source>
        <dbReference type="Pfam" id="PF08388"/>
    </source>
</evidence>
<accession>A0A3B1DL16</accession>
<reference evidence="2" key="1">
    <citation type="submission" date="2018-06" db="EMBL/GenBank/DDBJ databases">
        <authorList>
            <person name="Zhirakovskaya E."/>
        </authorList>
    </citation>
    <scope>NUCLEOTIDE SEQUENCE</scope>
</reference>
<organism evidence="2">
    <name type="scientific">hydrothermal vent metagenome</name>
    <dbReference type="NCBI Taxonomy" id="652676"/>
    <lineage>
        <taxon>unclassified sequences</taxon>
        <taxon>metagenomes</taxon>
        <taxon>ecological metagenomes</taxon>
    </lineage>
</organism>
<dbReference type="EC" id="2.7.7.49" evidence="2"/>
<dbReference type="Pfam" id="PF08388">
    <property type="entry name" value="GIIM"/>
    <property type="match status" value="1"/>
</dbReference>
<proteinExistence type="predicted"/>
<keyword evidence="2" id="KW-0695">RNA-directed DNA polymerase</keyword>
<feature type="domain" description="Group II intron maturase-specific" evidence="1">
    <location>
        <begin position="2"/>
        <end position="76"/>
    </location>
</feature>